<evidence type="ECO:0000313" key="3">
    <source>
        <dbReference type="Proteomes" id="UP001336835"/>
    </source>
</evidence>
<proteinExistence type="predicted"/>
<organism evidence="2 3">
    <name type="scientific">Pedobacter albus</name>
    <dbReference type="NCBI Taxonomy" id="3113905"/>
    <lineage>
        <taxon>Bacteria</taxon>
        <taxon>Pseudomonadati</taxon>
        <taxon>Bacteroidota</taxon>
        <taxon>Sphingobacteriia</taxon>
        <taxon>Sphingobacteriales</taxon>
        <taxon>Sphingobacteriaceae</taxon>
        <taxon>Pedobacter</taxon>
    </lineage>
</organism>
<dbReference type="Gene3D" id="1.50.10.20">
    <property type="match status" value="1"/>
</dbReference>
<keyword evidence="1" id="KW-0732">Signal</keyword>
<name>A0ABU7I5B7_9SPHI</name>
<dbReference type="SUPFAM" id="SSF81853">
    <property type="entry name" value="Family 10 polysaccharide lyase"/>
    <property type="match status" value="1"/>
</dbReference>
<feature type="chain" id="PRO_5045569183" evidence="1">
    <location>
        <begin position="23"/>
        <end position="345"/>
    </location>
</feature>
<dbReference type="EMBL" id="JAZDQT010000001">
    <property type="protein sequence ID" value="MEE1944652.1"/>
    <property type="molecule type" value="Genomic_DNA"/>
</dbReference>
<dbReference type="GO" id="GO:0030570">
    <property type="term" value="F:pectate lyase activity"/>
    <property type="evidence" value="ECO:0007669"/>
    <property type="project" value="UniProtKB-EC"/>
</dbReference>
<keyword evidence="3" id="KW-1185">Reference proteome</keyword>
<dbReference type="PROSITE" id="PS51257">
    <property type="entry name" value="PROKAR_LIPOPROTEIN"/>
    <property type="match status" value="1"/>
</dbReference>
<feature type="signal peptide" evidence="1">
    <location>
        <begin position="1"/>
        <end position="22"/>
    </location>
</feature>
<keyword evidence="2" id="KW-0456">Lyase</keyword>
<dbReference type="Proteomes" id="UP001336835">
    <property type="component" value="Unassembled WGS sequence"/>
</dbReference>
<comment type="caution">
    <text evidence="2">The sequence shown here is derived from an EMBL/GenBank/DDBJ whole genome shotgun (WGS) entry which is preliminary data.</text>
</comment>
<gene>
    <name evidence="2" type="primary">pelA</name>
    <name evidence="2" type="ORF">VRU48_06005</name>
</gene>
<dbReference type="EC" id="4.2.2.2" evidence="2"/>
<evidence type="ECO:0000313" key="2">
    <source>
        <dbReference type="EMBL" id="MEE1944652.1"/>
    </source>
</evidence>
<reference evidence="2 3" key="1">
    <citation type="submission" date="2024-01" db="EMBL/GenBank/DDBJ databases">
        <title>Pedobacter sp. nov., isolated from fresh soil.</title>
        <authorList>
            <person name="Le N.T.T."/>
        </authorList>
    </citation>
    <scope>NUCLEOTIDE SEQUENCE [LARGE SCALE GENOMIC DNA]</scope>
    <source>
        <strain evidence="2 3">KR3-3</strain>
    </source>
</reference>
<dbReference type="InterPro" id="IPR012669">
    <property type="entry name" value="Pectate_lyase"/>
</dbReference>
<dbReference type="RefSeq" id="WP_330107016.1">
    <property type="nucleotide sequence ID" value="NZ_JAZDQT010000001.1"/>
</dbReference>
<dbReference type="Pfam" id="PF09492">
    <property type="entry name" value="Pec_lyase"/>
    <property type="match status" value="1"/>
</dbReference>
<sequence length="345" mass="38795">MKTLNQIFFTLVCLSLSACAVAQNTNVAPAQTDATAEKMLVYQLSNGGWPKQLEDKSVVKYETPIDEALMAKIKATTYLHATIDNKATSREINYLVKAYQSTRNQAYLKAVEKGLDYLLKAQYANGGWPQYYPDKSLYRAEITYNDDAMVNVLNIMLNIATQSDDFDVVDKAYVAKATEAVKKGVDCILKTQVLQKGKPGIWAAQYDQNSLKPAKARNFEPASLSTSESVGIIRFLMRLKNPSPAVKSAIQNAVSWFEANQIKGFRFDKLPDGKDKGLIADQNSVIWARFYDFDTNQPIFGDRDNSIKTNVADISFERRNGYGWYGAWPVNLLTKEYPKWQKANP</sequence>
<accession>A0ABU7I5B7</accession>
<dbReference type="NCBIfam" id="TIGR02474">
    <property type="entry name" value="pec_lyase"/>
    <property type="match status" value="1"/>
</dbReference>
<protein>
    <submittedName>
        <fullName evidence="2">Pectate lyase</fullName>
        <ecNumber evidence="2">4.2.2.2</ecNumber>
    </submittedName>
</protein>
<evidence type="ECO:0000256" key="1">
    <source>
        <dbReference type="SAM" id="SignalP"/>
    </source>
</evidence>